<dbReference type="NCBIfam" id="TIGR00014">
    <property type="entry name" value="arsC"/>
    <property type="match status" value="1"/>
</dbReference>
<dbReference type="Pfam" id="PF03960">
    <property type="entry name" value="ArsC"/>
    <property type="match status" value="1"/>
</dbReference>
<dbReference type="PROSITE" id="PS51353">
    <property type="entry name" value="ARSC"/>
    <property type="match status" value="1"/>
</dbReference>
<reference evidence="2" key="1">
    <citation type="submission" date="2018-05" db="EMBL/GenBank/DDBJ databases">
        <authorList>
            <person name="Lanie J.A."/>
            <person name="Ng W.-L."/>
            <person name="Kazmierczak K.M."/>
            <person name="Andrzejewski T.M."/>
            <person name="Davidsen T.M."/>
            <person name="Wayne K.J."/>
            <person name="Tettelin H."/>
            <person name="Glass J.I."/>
            <person name="Rusch D."/>
            <person name="Podicherti R."/>
            <person name="Tsui H.-C.T."/>
            <person name="Winkler M.E."/>
        </authorList>
    </citation>
    <scope>NUCLEOTIDE SEQUENCE</scope>
</reference>
<proteinExistence type="predicted"/>
<sequence length="151" mass="17258">MIPNRENGAFSMNNLHGPWSRRKVALTWYSVNKLEDFPVPITFYHNPRCSKSRAVLSLLKERQLDIEIIEYLKTPPNSSTLHKILEKLGGSAAQLVRTSEKEYQTLNLAQADKYRLIDAIVEHPNLMQRPIIVSNNRAVIGRPPEQALTIL</sequence>
<protein>
    <recommendedName>
        <fullName evidence="3">Arsenate reductase (Glutaredoxin)</fullName>
    </recommendedName>
</protein>
<dbReference type="PANTHER" id="PTHR30041:SF4">
    <property type="entry name" value="ARSENATE REDUCTASE"/>
    <property type="match status" value="1"/>
</dbReference>
<dbReference type="InterPro" id="IPR036249">
    <property type="entry name" value="Thioredoxin-like_sf"/>
</dbReference>
<organism evidence="2">
    <name type="scientific">marine metagenome</name>
    <dbReference type="NCBI Taxonomy" id="408172"/>
    <lineage>
        <taxon>unclassified sequences</taxon>
        <taxon>metagenomes</taxon>
        <taxon>ecological metagenomes</taxon>
    </lineage>
</organism>
<dbReference type="AlphaFoldDB" id="A0A382SKP0"/>
<evidence type="ECO:0008006" key="3">
    <source>
        <dbReference type="Google" id="ProtNLM"/>
    </source>
</evidence>
<dbReference type="InterPro" id="IPR006660">
    <property type="entry name" value="Arsenate_reductase-like"/>
</dbReference>
<dbReference type="InterPro" id="IPR006659">
    <property type="entry name" value="Arsenate_reductase"/>
</dbReference>
<dbReference type="SUPFAM" id="SSF52833">
    <property type="entry name" value="Thioredoxin-like"/>
    <property type="match status" value="1"/>
</dbReference>
<dbReference type="PANTHER" id="PTHR30041">
    <property type="entry name" value="ARSENATE REDUCTASE"/>
    <property type="match status" value="1"/>
</dbReference>
<dbReference type="Gene3D" id="3.40.30.10">
    <property type="entry name" value="Glutaredoxin"/>
    <property type="match status" value="1"/>
</dbReference>
<evidence type="ECO:0000313" key="2">
    <source>
        <dbReference type="EMBL" id="SVD10416.1"/>
    </source>
</evidence>
<dbReference type="CDD" id="cd03034">
    <property type="entry name" value="ArsC_ArsC"/>
    <property type="match status" value="1"/>
</dbReference>
<keyword evidence="1" id="KW-0560">Oxidoreductase</keyword>
<gene>
    <name evidence="2" type="ORF">METZ01_LOCUS363270</name>
</gene>
<dbReference type="EMBL" id="UINC01129788">
    <property type="protein sequence ID" value="SVD10416.1"/>
    <property type="molecule type" value="Genomic_DNA"/>
</dbReference>
<evidence type="ECO:0000256" key="1">
    <source>
        <dbReference type="ARBA" id="ARBA00023002"/>
    </source>
</evidence>
<dbReference type="GO" id="GO:0008794">
    <property type="term" value="F:arsenate reductase (glutaredoxin) activity"/>
    <property type="evidence" value="ECO:0007669"/>
    <property type="project" value="InterPro"/>
</dbReference>
<accession>A0A382SKP0</accession>
<name>A0A382SKP0_9ZZZZ</name>